<proteinExistence type="predicted"/>
<sequence length="265" mass="28533">MRHHDQQLTDPDVVRSHPVPVPEQDGAPDRTAARRDDEIAPDPRDEPGYDTERRDPNAYVDDAVYADLDATDAKRNPTDPTGDGKVDGRAAGVNGFRDELRAVPDDTVAVDDRPSAGAGPEPDPVPADDRPDAVAVDDRPDVVAVDDDRTEPTGADRTDAGPAGGAGLMPGDVPGEPVAVLIPADAAQALRERWREVQLRFVDDPRAAAGEAQDLVEEAVQALAAALATQKDDLGGWRSSGDEDTERLRVTVRRYRDFLDRLLDT</sequence>
<evidence type="ECO:0000313" key="3">
    <source>
        <dbReference type="Proteomes" id="UP000680866"/>
    </source>
</evidence>
<feature type="compositionally biased region" description="Basic and acidic residues" evidence="1">
    <location>
        <begin position="71"/>
        <end position="88"/>
    </location>
</feature>
<feature type="compositionally biased region" description="Basic and acidic residues" evidence="1">
    <location>
        <begin position="27"/>
        <end position="56"/>
    </location>
</feature>
<feature type="region of interest" description="Disordered" evidence="1">
    <location>
        <begin position="1"/>
        <end position="173"/>
    </location>
</feature>
<dbReference type="EMBL" id="AP023359">
    <property type="protein sequence ID" value="BCJ64027.1"/>
    <property type="molecule type" value="Genomic_DNA"/>
</dbReference>
<keyword evidence="3" id="KW-1185">Reference proteome</keyword>
<dbReference type="AlphaFoldDB" id="A0A810MS39"/>
<reference evidence="2" key="1">
    <citation type="submission" date="2020-08" db="EMBL/GenBank/DDBJ databases">
        <title>Whole genome shotgun sequence of Polymorphospora rubra NBRC 101157.</title>
        <authorList>
            <person name="Komaki H."/>
            <person name="Tamura T."/>
        </authorList>
    </citation>
    <scope>NUCLEOTIDE SEQUENCE</scope>
    <source>
        <strain evidence="2">NBRC 101157</strain>
    </source>
</reference>
<feature type="compositionally biased region" description="Basic and acidic residues" evidence="1">
    <location>
        <begin position="127"/>
        <end position="159"/>
    </location>
</feature>
<dbReference type="KEGG" id="pry:Prubr_10480"/>
<name>A0A810MS39_9ACTN</name>
<evidence type="ECO:0000313" key="2">
    <source>
        <dbReference type="EMBL" id="BCJ64027.1"/>
    </source>
</evidence>
<feature type="compositionally biased region" description="Basic and acidic residues" evidence="1">
    <location>
        <begin position="96"/>
        <end position="114"/>
    </location>
</feature>
<evidence type="ECO:0000256" key="1">
    <source>
        <dbReference type="SAM" id="MobiDB-lite"/>
    </source>
</evidence>
<dbReference type="RefSeq" id="WP_212822113.1">
    <property type="nucleotide sequence ID" value="NZ_AP023359.1"/>
</dbReference>
<accession>A0A810MS39</accession>
<feature type="compositionally biased region" description="Basic and acidic residues" evidence="1">
    <location>
        <begin position="1"/>
        <end position="15"/>
    </location>
</feature>
<feature type="compositionally biased region" description="Low complexity" evidence="1">
    <location>
        <begin position="58"/>
        <end position="68"/>
    </location>
</feature>
<organism evidence="2 3">
    <name type="scientific">Polymorphospora rubra</name>
    <dbReference type="NCBI Taxonomy" id="338584"/>
    <lineage>
        <taxon>Bacteria</taxon>
        <taxon>Bacillati</taxon>
        <taxon>Actinomycetota</taxon>
        <taxon>Actinomycetes</taxon>
        <taxon>Micromonosporales</taxon>
        <taxon>Micromonosporaceae</taxon>
        <taxon>Polymorphospora</taxon>
    </lineage>
</organism>
<protein>
    <submittedName>
        <fullName evidence="2">Uncharacterized protein</fullName>
    </submittedName>
</protein>
<dbReference type="Proteomes" id="UP000680866">
    <property type="component" value="Chromosome"/>
</dbReference>
<gene>
    <name evidence="2" type="ORF">Prubr_10480</name>
</gene>